<keyword evidence="4 5" id="KW-0472">Membrane</keyword>
<sequence>MEPLPNIWYLRTICGLLVIAAVAYPSFYQPVLTATYNYLYSSSFYRLSSFETILTILSYGIIEPGFTYQFAHRPDLRIDVRPGTPQVLPKATGKKSSNTTHLCDERVAMPQLPKMKRPSKRLRDILIYAGPLLLLDLTMIKKFANTPINDIRVSGGYSPISPAFVEPVSGGIPSLNGTGGPSKSISTSFLLPTLHNFTISSPLQLERALPPVPPTSRRLVLELFTSFFIYDAVFFLCHLCFHRVHFLAKHHASHHKHQEIHPQVTNQLSIIERLSLVLLANFSLNIIKSHVLTRTIFIPIFVTLLVQVHSGMDLPWGYDKFLPQGWAGGARDHSRHHRTGEGGYAPFFTWCDQALNAGERWLCPPGSKHKSPGPKNVSLE</sequence>
<protein>
    <recommendedName>
        <fullName evidence="6">Fatty acid hydroxylase domain-containing protein</fullName>
    </recommendedName>
</protein>
<dbReference type="InterPro" id="IPR050307">
    <property type="entry name" value="Sterol_Desaturase_Related"/>
</dbReference>
<dbReference type="GO" id="GO:0008610">
    <property type="term" value="P:lipid biosynthetic process"/>
    <property type="evidence" value="ECO:0007669"/>
    <property type="project" value="InterPro"/>
</dbReference>
<evidence type="ECO:0000256" key="4">
    <source>
        <dbReference type="ARBA" id="ARBA00023136"/>
    </source>
</evidence>
<dbReference type="GO" id="GO:0016491">
    <property type="term" value="F:oxidoreductase activity"/>
    <property type="evidence" value="ECO:0007669"/>
    <property type="project" value="InterPro"/>
</dbReference>
<dbReference type="GO" id="GO:0005506">
    <property type="term" value="F:iron ion binding"/>
    <property type="evidence" value="ECO:0007669"/>
    <property type="project" value="InterPro"/>
</dbReference>
<dbReference type="Pfam" id="PF04116">
    <property type="entry name" value="FA_hydroxylase"/>
    <property type="match status" value="1"/>
</dbReference>
<evidence type="ECO:0000256" key="1">
    <source>
        <dbReference type="ARBA" id="ARBA00004370"/>
    </source>
</evidence>
<dbReference type="RefSeq" id="XP_013309600.1">
    <property type="nucleotide sequence ID" value="XM_013454146.1"/>
</dbReference>
<dbReference type="InterPro" id="IPR006694">
    <property type="entry name" value="Fatty_acid_hydroxylase"/>
</dbReference>
<feature type="transmembrane region" description="Helical" evidence="5">
    <location>
        <begin position="7"/>
        <end position="24"/>
    </location>
</feature>
<dbReference type="EMBL" id="KN847323">
    <property type="protein sequence ID" value="KIW49016.1"/>
    <property type="molecule type" value="Genomic_DNA"/>
</dbReference>
<name>A0A0D2BA01_9EURO</name>
<comment type="subcellular location">
    <subcellularLocation>
        <location evidence="1">Membrane</location>
    </subcellularLocation>
</comment>
<dbReference type="GO" id="GO:0016020">
    <property type="term" value="C:membrane"/>
    <property type="evidence" value="ECO:0007669"/>
    <property type="project" value="UniProtKB-SubCell"/>
</dbReference>
<gene>
    <name evidence="7" type="ORF">PV05_10732</name>
</gene>
<dbReference type="PANTHER" id="PTHR11863">
    <property type="entry name" value="STEROL DESATURASE"/>
    <property type="match status" value="1"/>
</dbReference>
<accession>A0A0D2BA01</accession>
<dbReference type="AlphaFoldDB" id="A0A0D2BA01"/>
<evidence type="ECO:0000256" key="2">
    <source>
        <dbReference type="ARBA" id="ARBA00022692"/>
    </source>
</evidence>
<proteinExistence type="predicted"/>
<evidence type="ECO:0000256" key="5">
    <source>
        <dbReference type="SAM" id="Phobius"/>
    </source>
</evidence>
<dbReference type="GeneID" id="25332640"/>
<keyword evidence="3 5" id="KW-1133">Transmembrane helix</keyword>
<organism evidence="7 8">
    <name type="scientific">Exophiala xenobiotica</name>
    <dbReference type="NCBI Taxonomy" id="348802"/>
    <lineage>
        <taxon>Eukaryota</taxon>
        <taxon>Fungi</taxon>
        <taxon>Dikarya</taxon>
        <taxon>Ascomycota</taxon>
        <taxon>Pezizomycotina</taxon>
        <taxon>Eurotiomycetes</taxon>
        <taxon>Chaetothyriomycetidae</taxon>
        <taxon>Chaetothyriales</taxon>
        <taxon>Herpotrichiellaceae</taxon>
        <taxon>Exophiala</taxon>
    </lineage>
</organism>
<dbReference type="STRING" id="348802.A0A0D2BA01"/>
<reference evidence="7 8" key="1">
    <citation type="submission" date="2015-01" db="EMBL/GenBank/DDBJ databases">
        <title>The Genome Sequence of Exophiala xenobiotica CBS118157.</title>
        <authorList>
            <consortium name="The Broad Institute Genomics Platform"/>
            <person name="Cuomo C."/>
            <person name="de Hoog S."/>
            <person name="Gorbushina A."/>
            <person name="Stielow B."/>
            <person name="Teixiera M."/>
            <person name="Abouelleil A."/>
            <person name="Chapman S.B."/>
            <person name="Priest M."/>
            <person name="Young S.K."/>
            <person name="Wortman J."/>
            <person name="Nusbaum C."/>
            <person name="Birren B."/>
        </authorList>
    </citation>
    <scope>NUCLEOTIDE SEQUENCE [LARGE SCALE GENOMIC DNA]</scope>
    <source>
        <strain evidence="7 8">CBS 118157</strain>
    </source>
</reference>
<evidence type="ECO:0000256" key="3">
    <source>
        <dbReference type="ARBA" id="ARBA00022989"/>
    </source>
</evidence>
<dbReference type="Proteomes" id="UP000054342">
    <property type="component" value="Unassembled WGS sequence"/>
</dbReference>
<dbReference type="OrthoDB" id="1658724at2759"/>
<evidence type="ECO:0000259" key="6">
    <source>
        <dbReference type="Pfam" id="PF04116"/>
    </source>
</evidence>
<keyword evidence="8" id="KW-1185">Reference proteome</keyword>
<dbReference type="HOGENOM" id="CLU_870323_0_0_1"/>
<keyword evidence="2 5" id="KW-0812">Transmembrane</keyword>
<feature type="domain" description="Fatty acid hydroxylase" evidence="6">
    <location>
        <begin position="226"/>
        <end position="355"/>
    </location>
</feature>
<evidence type="ECO:0000313" key="8">
    <source>
        <dbReference type="Proteomes" id="UP000054342"/>
    </source>
</evidence>
<evidence type="ECO:0000313" key="7">
    <source>
        <dbReference type="EMBL" id="KIW49016.1"/>
    </source>
</evidence>